<evidence type="ECO:0000313" key="5">
    <source>
        <dbReference type="Proteomes" id="UP000613740"/>
    </source>
</evidence>
<evidence type="ECO:0000256" key="2">
    <source>
        <dbReference type="SAM" id="MobiDB-lite"/>
    </source>
</evidence>
<feature type="domain" description="EF-hand" evidence="3">
    <location>
        <begin position="97"/>
        <end position="132"/>
    </location>
</feature>
<accession>A0A836B851</accession>
<keyword evidence="1" id="KW-0106">Calcium</keyword>
<dbReference type="InterPro" id="IPR002048">
    <property type="entry name" value="EF_hand_dom"/>
</dbReference>
<dbReference type="InterPro" id="IPR011992">
    <property type="entry name" value="EF-hand-dom_pair"/>
</dbReference>
<dbReference type="PANTHER" id="PTHR23064">
    <property type="entry name" value="TROPONIN"/>
    <property type="match status" value="1"/>
</dbReference>
<evidence type="ECO:0000313" key="4">
    <source>
        <dbReference type="EMBL" id="KAG2450305.1"/>
    </source>
</evidence>
<feature type="domain" description="EF-hand" evidence="3">
    <location>
        <begin position="12"/>
        <end position="47"/>
    </location>
</feature>
<dbReference type="CDD" id="cd00051">
    <property type="entry name" value="EFh"/>
    <property type="match status" value="1"/>
</dbReference>
<dbReference type="SUPFAM" id="SSF47473">
    <property type="entry name" value="EF-hand"/>
    <property type="match status" value="1"/>
</dbReference>
<dbReference type="SMART" id="SM00054">
    <property type="entry name" value="EFh"/>
    <property type="match status" value="3"/>
</dbReference>
<dbReference type="PROSITE" id="PS00018">
    <property type="entry name" value="EF_HAND_1"/>
    <property type="match status" value="3"/>
</dbReference>
<dbReference type="OrthoDB" id="10435345at2759"/>
<name>A0A836B851_9CHLO</name>
<proteinExistence type="predicted"/>
<keyword evidence="5" id="KW-1185">Reference proteome</keyword>
<sequence>MHGGAQGVPKDRVDAETKHIMTKMDTNGDNRIQLDEFVAALHDLTEHMGDAQFAELLAGVVNTARSTAVAAGVSGSRVSDGAKLSPAQVQASLAAETRIAKLRLCFAAMDADKSGFIDLDEFRAYVSKTGASDASGSPSSPSSSSSSSGSSSGGAVAPAATGGGATAAAGGGGVMAEAEALLAKMDGNGDKQVSEQEFMCAMAEFRHTVSDEAFGRLVEGIFSACAGRAIASNVLKEALEQKAKLSE</sequence>
<dbReference type="Gene3D" id="1.10.238.10">
    <property type="entry name" value="EF-hand"/>
    <property type="match status" value="2"/>
</dbReference>
<evidence type="ECO:0000256" key="1">
    <source>
        <dbReference type="ARBA" id="ARBA00022837"/>
    </source>
</evidence>
<organism evidence="4 5">
    <name type="scientific">Chlamydomonas schloesseri</name>
    <dbReference type="NCBI Taxonomy" id="2026947"/>
    <lineage>
        <taxon>Eukaryota</taxon>
        <taxon>Viridiplantae</taxon>
        <taxon>Chlorophyta</taxon>
        <taxon>core chlorophytes</taxon>
        <taxon>Chlorophyceae</taxon>
        <taxon>CS clade</taxon>
        <taxon>Chlamydomonadales</taxon>
        <taxon>Chlamydomonadaceae</taxon>
        <taxon>Chlamydomonas</taxon>
    </lineage>
</organism>
<dbReference type="AlphaFoldDB" id="A0A836B851"/>
<feature type="domain" description="EF-hand" evidence="3">
    <location>
        <begin position="173"/>
        <end position="208"/>
    </location>
</feature>
<dbReference type="InterPro" id="IPR018247">
    <property type="entry name" value="EF_Hand_1_Ca_BS"/>
</dbReference>
<dbReference type="PROSITE" id="PS50222">
    <property type="entry name" value="EF_HAND_2"/>
    <property type="match status" value="3"/>
</dbReference>
<dbReference type="Pfam" id="PF13202">
    <property type="entry name" value="EF-hand_5"/>
    <property type="match status" value="1"/>
</dbReference>
<protein>
    <recommendedName>
        <fullName evidence="3">EF-hand domain-containing protein</fullName>
    </recommendedName>
</protein>
<gene>
    <name evidence="4" type="ORF">HYH02_004812</name>
</gene>
<dbReference type="Pfam" id="PF13499">
    <property type="entry name" value="EF-hand_7"/>
    <property type="match status" value="1"/>
</dbReference>
<evidence type="ECO:0000259" key="3">
    <source>
        <dbReference type="PROSITE" id="PS50222"/>
    </source>
</evidence>
<reference evidence="4" key="1">
    <citation type="journal article" date="2020" name="bioRxiv">
        <title>Comparative genomics of Chlamydomonas.</title>
        <authorList>
            <person name="Craig R.J."/>
            <person name="Hasan A.R."/>
            <person name="Ness R.W."/>
            <person name="Keightley P.D."/>
        </authorList>
    </citation>
    <scope>NUCLEOTIDE SEQUENCE</scope>
    <source>
        <strain evidence="4">CCAP 11/173</strain>
    </source>
</reference>
<feature type="compositionally biased region" description="Low complexity" evidence="2">
    <location>
        <begin position="130"/>
        <end position="160"/>
    </location>
</feature>
<dbReference type="GO" id="GO:0005509">
    <property type="term" value="F:calcium ion binding"/>
    <property type="evidence" value="ECO:0007669"/>
    <property type="project" value="InterPro"/>
</dbReference>
<comment type="caution">
    <text evidence="4">The sequence shown here is derived from an EMBL/GenBank/DDBJ whole genome shotgun (WGS) entry which is preliminary data.</text>
</comment>
<feature type="region of interest" description="Disordered" evidence="2">
    <location>
        <begin position="130"/>
        <end position="162"/>
    </location>
</feature>
<dbReference type="Proteomes" id="UP000613740">
    <property type="component" value="Unassembled WGS sequence"/>
</dbReference>
<dbReference type="EMBL" id="JAEHOD010000011">
    <property type="protein sequence ID" value="KAG2450305.1"/>
    <property type="molecule type" value="Genomic_DNA"/>
</dbReference>
<dbReference type="InterPro" id="IPR052591">
    <property type="entry name" value="CML21-like"/>
</dbReference>